<gene>
    <name evidence="17" type="ORF">EHI47_28060</name>
</gene>
<dbReference type="Gene3D" id="3.30.565.10">
    <property type="entry name" value="Histidine kinase-like ATPase, C-terminal domain"/>
    <property type="match status" value="1"/>
</dbReference>
<dbReference type="EC" id="2.7.13.3" evidence="3"/>
<evidence type="ECO:0000256" key="5">
    <source>
        <dbReference type="ARBA" id="ARBA00022553"/>
    </source>
</evidence>
<evidence type="ECO:0000256" key="9">
    <source>
        <dbReference type="ARBA" id="ARBA00022777"/>
    </source>
</evidence>
<name>A0A444HPQ5_RHILE</name>
<keyword evidence="9 17" id="KW-0418">Kinase</keyword>
<dbReference type="PROSITE" id="PS50885">
    <property type="entry name" value="HAMP"/>
    <property type="match status" value="1"/>
</dbReference>
<dbReference type="SMART" id="SM00304">
    <property type="entry name" value="HAMP"/>
    <property type="match status" value="1"/>
</dbReference>
<reference evidence="17 18" key="1">
    <citation type="submission" date="2019-01" db="EMBL/GenBank/DDBJ databases">
        <title>RHIZO-ID as a novel technology for direct rhizobia identification.</title>
        <authorList>
            <person name="De Meyer S.E."/>
        </authorList>
    </citation>
    <scope>NUCLEOTIDE SEQUENCE [LARGE SCALE GENOMIC DNA]</scope>
    <source>
        <strain evidence="17 18">WSM448</strain>
    </source>
</reference>
<dbReference type="PANTHER" id="PTHR44936:SF5">
    <property type="entry name" value="SENSOR HISTIDINE KINASE ENVZ"/>
    <property type="match status" value="1"/>
</dbReference>
<protein>
    <recommendedName>
        <fullName evidence="3">histidine kinase</fullName>
        <ecNumber evidence="3">2.7.13.3</ecNumber>
    </recommendedName>
</protein>
<dbReference type="InterPro" id="IPR003594">
    <property type="entry name" value="HATPase_dom"/>
</dbReference>
<dbReference type="SMART" id="SM00387">
    <property type="entry name" value="HATPase_c"/>
    <property type="match status" value="1"/>
</dbReference>
<dbReference type="InterPro" id="IPR036097">
    <property type="entry name" value="HisK_dim/P_sf"/>
</dbReference>
<keyword evidence="7 14" id="KW-0812">Transmembrane</keyword>
<dbReference type="GO" id="GO:0000155">
    <property type="term" value="F:phosphorelay sensor kinase activity"/>
    <property type="evidence" value="ECO:0007669"/>
    <property type="project" value="InterPro"/>
</dbReference>
<evidence type="ECO:0000313" key="17">
    <source>
        <dbReference type="EMBL" id="RWX24543.1"/>
    </source>
</evidence>
<dbReference type="InterPro" id="IPR005467">
    <property type="entry name" value="His_kinase_dom"/>
</dbReference>
<keyword evidence="8" id="KW-0547">Nucleotide-binding</keyword>
<comment type="catalytic activity">
    <reaction evidence="1">
        <text>ATP + protein L-histidine = ADP + protein N-phospho-L-histidine.</text>
        <dbReference type="EC" id="2.7.13.3"/>
    </reaction>
</comment>
<accession>A0A444HPQ5</accession>
<dbReference type="Gene3D" id="1.10.287.130">
    <property type="match status" value="1"/>
</dbReference>
<dbReference type="EMBL" id="SBHX01000068">
    <property type="protein sequence ID" value="RWX24543.1"/>
    <property type="molecule type" value="Genomic_DNA"/>
</dbReference>
<keyword evidence="13 14" id="KW-0472">Membrane</keyword>
<dbReference type="InterPro" id="IPR050980">
    <property type="entry name" value="2C_sensor_his_kinase"/>
</dbReference>
<evidence type="ECO:0000256" key="7">
    <source>
        <dbReference type="ARBA" id="ARBA00022692"/>
    </source>
</evidence>
<feature type="domain" description="Histidine kinase" evidence="15">
    <location>
        <begin position="173"/>
        <end position="373"/>
    </location>
</feature>
<keyword evidence="5" id="KW-0597">Phosphoprotein</keyword>
<feature type="transmembrane region" description="Helical" evidence="14">
    <location>
        <begin position="66"/>
        <end position="84"/>
    </location>
</feature>
<evidence type="ECO:0000256" key="10">
    <source>
        <dbReference type="ARBA" id="ARBA00022840"/>
    </source>
</evidence>
<keyword evidence="4" id="KW-0997">Cell inner membrane</keyword>
<dbReference type="SUPFAM" id="SSF47384">
    <property type="entry name" value="Homodimeric domain of signal transducing histidine kinase"/>
    <property type="match status" value="1"/>
</dbReference>
<feature type="transmembrane region" description="Helical" evidence="14">
    <location>
        <begin position="90"/>
        <end position="112"/>
    </location>
</feature>
<evidence type="ECO:0000256" key="1">
    <source>
        <dbReference type="ARBA" id="ARBA00000085"/>
    </source>
</evidence>
<evidence type="ECO:0000313" key="18">
    <source>
        <dbReference type="Proteomes" id="UP000283817"/>
    </source>
</evidence>
<dbReference type="AlphaFoldDB" id="A0A444HPQ5"/>
<dbReference type="SUPFAM" id="SSF55874">
    <property type="entry name" value="ATPase domain of HSP90 chaperone/DNA topoisomerase II/histidine kinase"/>
    <property type="match status" value="1"/>
</dbReference>
<dbReference type="PRINTS" id="PR00344">
    <property type="entry name" value="BCTRLSENSOR"/>
</dbReference>
<dbReference type="PROSITE" id="PS50109">
    <property type="entry name" value="HIS_KIN"/>
    <property type="match status" value="1"/>
</dbReference>
<evidence type="ECO:0000256" key="2">
    <source>
        <dbReference type="ARBA" id="ARBA00004429"/>
    </source>
</evidence>
<feature type="domain" description="HAMP" evidence="16">
    <location>
        <begin position="113"/>
        <end position="165"/>
    </location>
</feature>
<dbReference type="InterPro" id="IPR004358">
    <property type="entry name" value="Sig_transdc_His_kin-like_C"/>
</dbReference>
<evidence type="ECO:0000256" key="3">
    <source>
        <dbReference type="ARBA" id="ARBA00012438"/>
    </source>
</evidence>
<keyword evidence="4" id="KW-1003">Cell membrane</keyword>
<dbReference type="Pfam" id="PF02518">
    <property type="entry name" value="HATPase_c"/>
    <property type="match status" value="1"/>
</dbReference>
<dbReference type="RefSeq" id="WP_128411933.1">
    <property type="nucleotide sequence ID" value="NZ_SBHX01000068.1"/>
</dbReference>
<dbReference type="PANTHER" id="PTHR44936">
    <property type="entry name" value="SENSOR PROTEIN CREC"/>
    <property type="match status" value="1"/>
</dbReference>
<dbReference type="Proteomes" id="UP000283817">
    <property type="component" value="Unassembled WGS sequence"/>
</dbReference>
<sequence>MSLIKDEYWGADINGSSAAKQPSLQSSDDVLQDGTTHDTFRALSAIWLWISGRVVLLFPASMRFRLLLGQIIGPVVAFVSLMILGDAEALRLIIATVAIAGLASLWITAVIVGQTLKPLNDLAEAADKLGISGSVQRLPEYGSCEAATAAKAFNAMSERVSREVEERIGLLTAFSHDIQTPITRMRLRVELADHFPERVKLLRDLQEAERLVRDGIAYAKNSHITYENETPVELRAFIESIVFDYQDTGRDVSILGRIQGIRLVKPAALRRIMSNLTDNALKFAGAAEIRIAETPNRQTVIAVLDRGPGIEKDKLNAVMKPFVRLQGDSGEQVSGVGLGLAIAQQLAREMNASLVLTNREGGGLSAAIVFADG</sequence>
<dbReference type="InterPro" id="IPR036890">
    <property type="entry name" value="HATPase_C_sf"/>
</dbReference>
<dbReference type="GO" id="GO:0005886">
    <property type="term" value="C:plasma membrane"/>
    <property type="evidence" value="ECO:0007669"/>
    <property type="project" value="UniProtKB-SubCell"/>
</dbReference>
<evidence type="ECO:0000256" key="8">
    <source>
        <dbReference type="ARBA" id="ARBA00022741"/>
    </source>
</evidence>
<organism evidence="17 18">
    <name type="scientific">Rhizobium leguminosarum</name>
    <dbReference type="NCBI Taxonomy" id="384"/>
    <lineage>
        <taxon>Bacteria</taxon>
        <taxon>Pseudomonadati</taxon>
        <taxon>Pseudomonadota</taxon>
        <taxon>Alphaproteobacteria</taxon>
        <taxon>Hyphomicrobiales</taxon>
        <taxon>Rhizobiaceae</taxon>
        <taxon>Rhizobium/Agrobacterium group</taxon>
        <taxon>Rhizobium</taxon>
    </lineage>
</organism>
<keyword evidence="6" id="KW-0808">Transferase</keyword>
<dbReference type="InterPro" id="IPR003660">
    <property type="entry name" value="HAMP_dom"/>
</dbReference>
<keyword evidence="10" id="KW-0067">ATP-binding</keyword>
<evidence type="ECO:0000256" key="11">
    <source>
        <dbReference type="ARBA" id="ARBA00022989"/>
    </source>
</evidence>
<comment type="caution">
    <text evidence="17">The sequence shown here is derived from an EMBL/GenBank/DDBJ whole genome shotgun (WGS) entry which is preliminary data.</text>
</comment>
<keyword evidence="11 14" id="KW-1133">Transmembrane helix</keyword>
<evidence type="ECO:0000259" key="15">
    <source>
        <dbReference type="PROSITE" id="PS50109"/>
    </source>
</evidence>
<evidence type="ECO:0000256" key="12">
    <source>
        <dbReference type="ARBA" id="ARBA00023012"/>
    </source>
</evidence>
<evidence type="ECO:0000256" key="14">
    <source>
        <dbReference type="SAM" id="Phobius"/>
    </source>
</evidence>
<dbReference type="Pfam" id="PF00672">
    <property type="entry name" value="HAMP"/>
    <property type="match status" value="1"/>
</dbReference>
<evidence type="ECO:0000256" key="6">
    <source>
        <dbReference type="ARBA" id="ARBA00022679"/>
    </source>
</evidence>
<evidence type="ECO:0000259" key="16">
    <source>
        <dbReference type="PROSITE" id="PS50885"/>
    </source>
</evidence>
<dbReference type="GO" id="GO:0005524">
    <property type="term" value="F:ATP binding"/>
    <property type="evidence" value="ECO:0007669"/>
    <property type="project" value="UniProtKB-KW"/>
</dbReference>
<evidence type="ECO:0000256" key="13">
    <source>
        <dbReference type="ARBA" id="ARBA00023136"/>
    </source>
</evidence>
<proteinExistence type="predicted"/>
<keyword evidence="12" id="KW-0902">Two-component regulatory system</keyword>
<comment type="subcellular location">
    <subcellularLocation>
        <location evidence="2">Cell inner membrane</location>
        <topology evidence="2">Multi-pass membrane protein</topology>
    </subcellularLocation>
</comment>
<evidence type="ECO:0000256" key="4">
    <source>
        <dbReference type="ARBA" id="ARBA00022519"/>
    </source>
</evidence>